<evidence type="ECO:0000313" key="2">
    <source>
        <dbReference type="Proteomes" id="UP000254255"/>
    </source>
</evidence>
<evidence type="ECO:0000313" key="1">
    <source>
        <dbReference type="EMBL" id="STL64885.1"/>
    </source>
</evidence>
<dbReference type="InterPro" id="IPR009078">
    <property type="entry name" value="Ferritin-like_SF"/>
</dbReference>
<dbReference type="AlphaFoldDB" id="A0A377BIC3"/>
<dbReference type="InterPro" id="IPR010287">
    <property type="entry name" value="DUF892_YciF-like"/>
</dbReference>
<dbReference type="PANTHER" id="PTHR30565">
    <property type="entry name" value="PROTEIN YCIF"/>
    <property type="match status" value="1"/>
</dbReference>
<accession>A0A377BIC3</accession>
<reference evidence="1 2" key="1">
    <citation type="submission" date="2018-06" db="EMBL/GenBank/DDBJ databases">
        <authorList>
            <consortium name="Pathogen Informatics"/>
            <person name="Doyle S."/>
        </authorList>
    </citation>
    <scope>NUCLEOTIDE SEQUENCE [LARGE SCALE GENOMIC DNA]</scope>
    <source>
        <strain evidence="1 2">NCTC13148</strain>
    </source>
</reference>
<dbReference type="Proteomes" id="UP000254255">
    <property type="component" value="Unassembled WGS sequence"/>
</dbReference>
<organism evidence="1 2">
    <name type="scientific">Escherichia coli</name>
    <dbReference type="NCBI Taxonomy" id="562"/>
    <lineage>
        <taxon>Bacteria</taxon>
        <taxon>Pseudomonadati</taxon>
        <taxon>Pseudomonadota</taxon>
        <taxon>Gammaproteobacteria</taxon>
        <taxon>Enterobacterales</taxon>
        <taxon>Enterobacteriaceae</taxon>
        <taxon>Escherichia</taxon>
    </lineage>
</organism>
<proteinExistence type="predicted"/>
<gene>
    <name evidence="1" type="primary">yciF</name>
    <name evidence="1" type="ORF">NCTC13148_00542</name>
</gene>
<name>A0A377BIC3_ECOLX</name>
<dbReference type="Pfam" id="PF05974">
    <property type="entry name" value="DUF892"/>
    <property type="match status" value="1"/>
</dbReference>
<dbReference type="InterPro" id="IPR047114">
    <property type="entry name" value="YciF"/>
</dbReference>
<dbReference type="SUPFAM" id="SSF47240">
    <property type="entry name" value="Ferritin-like"/>
    <property type="match status" value="1"/>
</dbReference>
<dbReference type="CDD" id="cd07909">
    <property type="entry name" value="YciF"/>
    <property type="match status" value="1"/>
</dbReference>
<dbReference type="InterPro" id="IPR012347">
    <property type="entry name" value="Ferritin-like"/>
</dbReference>
<dbReference type="EMBL" id="UGET01000004">
    <property type="protein sequence ID" value="STL64885.1"/>
    <property type="molecule type" value="Genomic_DNA"/>
</dbReference>
<protein>
    <submittedName>
        <fullName evidence="1">YciF protein</fullName>
    </submittedName>
</protein>
<dbReference type="Gene3D" id="1.20.1260.10">
    <property type="match status" value="1"/>
</dbReference>
<sequence length="184" mass="20808">MNMKTIEDVFIHLLSDTYSAEKQLTRALAKLARATSNEKLSQAFHAHLEETHGQIERIDQVVESESNLKIKRMKCVAMEGLIEEANEVIESTEKNEVRDAALIAAAQKVEHYEIASYGTLATLAEQLGYRKAAKLLKETLEEEKATDIKLTDLAINNVGNDSNLLIVFYVQIMPDDFVMQLHRF</sequence>
<dbReference type="RefSeq" id="WP_249823814.1">
    <property type="nucleotide sequence ID" value="NZ_CP025739.1"/>
</dbReference>
<dbReference type="PANTHER" id="PTHR30565:SF9">
    <property type="entry name" value="PROTEIN YCIF"/>
    <property type="match status" value="1"/>
</dbReference>